<name>A0A6P1NFL1_9MICC</name>
<evidence type="ECO:0000256" key="2">
    <source>
        <dbReference type="ARBA" id="ARBA00022723"/>
    </source>
</evidence>
<feature type="compositionally biased region" description="Low complexity" evidence="3">
    <location>
        <begin position="1"/>
        <end position="11"/>
    </location>
</feature>
<protein>
    <submittedName>
        <fullName evidence="5">FAA hydrolase family protein</fullName>
    </submittedName>
</protein>
<sequence>MRLLTLRTQTGTGNGGSTNTVAVRQDGDTLTEINGFTDVGALLKDPAWETIAKAANGATHPAEGADLDAVVPAPGKIICVGHNYRNHIKEMGREVPEYPTLFAKYAESLIGPNDDLALPQESDTVDWEAELAVVIGKTGRRIAEADAKDHIAGYAVLNDVSMRDYQFRTIQWLQGKTWEKSTPFGPALVTQDEFSAGPLMTSAVDGEIQQQTPTSDLVFTPEFLVSYISTIITLNPGDVIATGTPGGVGHAQDPKRYLQEGQLLVTTIEGLGQLNNRVVKEA</sequence>
<dbReference type="EMBL" id="CP047898">
    <property type="protein sequence ID" value="QHK19066.1"/>
    <property type="molecule type" value="Genomic_DNA"/>
</dbReference>
<evidence type="ECO:0000256" key="1">
    <source>
        <dbReference type="ARBA" id="ARBA00010211"/>
    </source>
</evidence>
<evidence type="ECO:0000256" key="3">
    <source>
        <dbReference type="SAM" id="MobiDB-lite"/>
    </source>
</evidence>
<feature type="domain" description="Fumarylacetoacetase-like C-terminal" evidence="4">
    <location>
        <begin position="76"/>
        <end position="279"/>
    </location>
</feature>
<dbReference type="GO" id="GO:0019752">
    <property type="term" value="P:carboxylic acid metabolic process"/>
    <property type="evidence" value="ECO:0007669"/>
    <property type="project" value="UniProtKB-ARBA"/>
</dbReference>
<reference evidence="5 6" key="1">
    <citation type="submission" date="2020-01" db="EMBL/GenBank/DDBJ databases">
        <title>Pseudarthrobacter psychrotolerans sp. nov., isolated from antarctic soil.</title>
        <authorList>
            <person name="Shin Y."/>
            <person name="Park W."/>
        </authorList>
    </citation>
    <scope>NUCLEOTIDE SEQUENCE [LARGE SCALE GENOMIC DNA]</scope>
    <source>
        <strain evidence="5 6">YJ56</strain>
    </source>
</reference>
<dbReference type="InterPro" id="IPR036663">
    <property type="entry name" value="Fumarylacetoacetase_C_sf"/>
</dbReference>
<comment type="similarity">
    <text evidence="1">Belongs to the FAH family.</text>
</comment>
<dbReference type="GO" id="GO:0016853">
    <property type="term" value="F:isomerase activity"/>
    <property type="evidence" value="ECO:0007669"/>
    <property type="project" value="UniProtKB-ARBA"/>
</dbReference>
<evidence type="ECO:0000259" key="4">
    <source>
        <dbReference type="Pfam" id="PF01557"/>
    </source>
</evidence>
<keyword evidence="5" id="KW-0378">Hydrolase</keyword>
<dbReference type="PANTHER" id="PTHR42796">
    <property type="entry name" value="FUMARYLACETOACETATE HYDROLASE DOMAIN-CONTAINING PROTEIN 2A-RELATED"/>
    <property type="match status" value="1"/>
</dbReference>
<dbReference type="FunFam" id="3.90.850.10:FF:000002">
    <property type="entry name" value="2-hydroxyhepta-2,4-diene-1,7-dioate isomerase"/>
    <property type="match status" value="1"/>
</dbReference>
<dbReference type="AlphaFoldDB" id="A0A6P1NFL1"/>
<dbReference type="InterPro" id="IPR011234">
    <property type="entry name" value="Fumarylacetoacetase-like_C"/>
</dbReference>
<proteinExistence type="inferred from homology"/>
<keyword evidence="6" id="KW-1185">Reference proteome</keyword>
<dbReference type="Proteomes" id="UP000464186">
    <property type="component" value="Chromosome"/>
</dbReference>
<dbReference type="KEGG" id="psey:GU243_04085"/>
<dbReference type="InterPro" id="IPR051121">
    <property type="entry name" value="FAH"/>
</dbReference>
<dbReference type="Pfam" id="PF01557">
    <property type="entry name" value="FAA_hydrolase"/>
    <property type="match status" value="1"/>
</dbReference>
<accession>A0A6P1NFL1</accession>
<dbReference type="GO" id="GO:0046872">
    <property type="term" value="F:metal ion binding"/>
    <property type="evidence" value="ECO:0007669"/>
    <property type="project" value="UniProtKB-KW"/>
</dbReference>
<dbReference type="Gene3D" id="3.90.850.10">
    <property type="entry name" value="Fumarylacetoacetase-like, C-terminal domain"/>
    <property type="match status" value="1"/>
</dbReference>
<gene>
    <name evidence="5" type="ORF">GU243_04085</name>
</gene>
<evidence type="ECO:0000313" key="5">
    <source>
        <dbReference type="EMBL" id="QHK19066.1"/>
    </source>
</evidence>
<keyword evidence="2" id="KW-0479">Metal-binding</keyword>
<feature type="region of interest" description="Disordered" evidence="3">
    <location>
        <begin position="1"/>
        <end position="20"/>
    </location>
</feature>
<dbReference type="PANTHER" id="PTHR42796:SF4">
    <property type="entry name" value="FUMARYLACETOACETATE HYDROLASE DOMAIN-CONTAINING PROTEIN 2A"/>
    <property type="match status" value="1"/>
</dbReference>
<dbReference type="SUPFAM" id="SSF56529">
    <property type="entry name" value="FAH"/>
    <property type="match status" value="1"/>
</dbReference>
<evidence type="ECO:0000313" key="6">
    <source>
        <dbReference type="Proteomes" id="UP000464186"/>
    </source>
</evidence>
<dbReference type="GO" id="GO:0016787">
    <property type="term" value="F:hydrolase activity"/>
    <property type="evidence" value="ECO:0007669"/>
    <property type="project" value="UniProtKB-KW"/>
</dbReference>
<organism evidence="5 6">
    <name type="scientific">Pseudarthrobacter psychrotolerans</name>
    <dbReference type="NCBI Taxonomy" id="2697569"/>
    <lineage>
        <taxon>Bacteria</taxon>
        <taxon>Bacillati</taxon>
        <taxon>Actinomycetota</taxon>
        <taxon>Actinomycetes</taxon>
        <taxon>Micrococcales</taxon>
        <taxon>Micrococcaceae</taxon>
        <taxon>Pseudarthrobacter</taxon>
    </lineage>
</organism>